<protein>
    <submittedName>
        <fullName evidence="3">Recombinase RecF</fullName>
    </submittedName>
</protein>
<dbReference type="AlphaFoldDB" id="A0A317EI58"/>
<evidence type="ECO:0000313" key="3">
    <source>
        <dbReference type="EMBL" id="PWR24915.1"/>
    </source>
</evidence>
<dbReference type="GO" id="GO:0000731">
    <property type="term" value="P:DNA synthesis involved in DNA repair"/>
    <property type="evidence" value="ECO:0007669"/>
    <property type="project" value="TreeGrafter"/>
</dbReference>
<gene>
    <name evidence="3" type="ORF">DKG74_03865</name>
</gene>
<dbReference type="Gene3D" id="3.40.50.300">
    <property type="entry name" value="P-loop containing nucleotide triphosphate hydrolases"/>
    <property type="match status" value="2"/>
</dbReference>
<evidence type="ECO:0000259" key="1">
    <source>
        <dbReference type="Pfam" id="PF13304"/>
    </source>
</evidence>
<dbReference type="GO" id="GO:0006302">
    <property type="term" value="P:double-strand break repair"/>
    <property type="evidence" value="ECO:0007669"/>
    <property type="project" value="InterPro"/>
</dbReference>
<dbReference type="OrthoDB" id="7596665at2"/>
<comment type="caution">
    <text evidence="3">The sequence shown here is derived from an EMBL/GenBank/DDBJ whole genome shotgun (WGS) entry which is preliminary data.</text>
</comment>
<dbReference type="InterPro" id="IPR014555">
    <property type="entry name" value="RecF-like"/>
</dbReference>
<dbReference type="InterPro" id="IPR038729">
    <property type="entry name" value="Rad50/SbcC_AAA"/>
</dbReference>
<keyword evidence="4" id="KW-1185">Reference proteome</keyword>
<accession>A0A317EI58</accession>
<dbReference type="EMBL" id="QGLE01000002">
    <property type="protein sequence ID" value="PWR24915.1"/>
    <property type="molecule type" value="Genomic_DNA"/>
</dbReference>
<evidence type="ECO:0000313" key="4">
    <source>
        <dbReference type="Proteomes" id="UP000245461"/>
    </source>
</evidence>
<sequence length="359" mass="39238">MRRGVLRRFAIRNYRSLREVALEPGDLTVITGANGAGKSNLYRALGLVLAAARGRLAATIVADGGMPSVLWAGDWLKDERRRIEVEVEALDWRFDLVCGLPPPPEGAFALDPYVKAERLTAPDGTKLLERQGPSAWMQARGARGRTTYPAALEPQEAALSQLREPHLYPDVAMAQAQLRRWRFYHHFSTDADSPIRSPQVGTRTPVLAADGRDLAAAFQTILEVGDTRGLADAIDRAFPGAQLHIDRRDGQFATFLHQRGFKRAFAARELSDGTLRYLCLVAALLSPRPSPLLILNEPDQSLHPDLSYPLSESILNAAERSQVIVITHSPLLARLLTSAGATAYDLRLEAGATVAEAVA</sequence>
<dbReference type="InterPro" id="IPR003959">
    <property type="entry name" value="ATPase_AAA_core"/>
</dbReference>
<proteinExistence type="predicted"/>
<dbReference type="Proteomes" id="UP000245461">
    <property type="component" value="Unassembled WGS sequence"/>
</dbReference>
<dbReference type="Pfam" id="PF13304">
    <property type="entry name" value="AAA_21"/>
    <property type="match status" value="1"/>
</dbReference>
<reference evidence="3 4" key="1">
    <citation type="submission" date="2018-05" db="EMBL/GenBank/DDBJ databases">
        <title>Zavarzinia sp. HR-AS.</title>
        <authorList>
            <person name="Lee Y."/>
            <person name="Jeon C.O."/>
        </authorList>
    </citation>
    <scope>NUCLEOTIDE SEQUENCE [LARGE SCALE GENOMIC DNA]</scope>
    <source>
        <strain evidence="3 4">HR-AS</strain>
    </source>
</reference>
<evidence type="ECO:0000259" key="2">
    <source>
        <dbReference type="Pfam" id="PF13476"/>
    </source>
</evidence>
<name>A0A317EI58_9PROT</name>
<dbReference type="GO" id="GO:0005524">
    <property type="term" value="F:ATP binding"/>
    <property type="evidence" value="ECO:0007669"/>
    <property type="project" value="InterPro"/>
</dbReference>
<dbReference type="InterPro" id="IPR027417">
    <property type="entry name" value="P-loop_NTPase"/>
</dbReference>
<dbReference type="PIRSF" id="PIRSF029347">
    <property type="entry name" value="RecF"/>
    <property type="match status" value="1"/>
</dbReference>
<feature type="domain" description="Rad50/SbcC-type AAA" evidence="2">
    <location>
        <begin position="11"/>
        <end position="50"/>
    </location>
</feature>
<dbReference type="Pfam" id="PF13476">
    <property type="entry name" value="AAA_23"/>
    <property type="match status" value="1"/>
</dbReference>
<organism evidence="3 4">
    <name type="scientific">Zavarzinia aquatilis</name>
    <dbReference type="NCBI Taxonomy" id="2211142"/>
    <lineage>
        <taxon>Bacteria</taxon>
        <taxon>Pseudomonadati</taxon>
        <taxon>Pseudomonadota</taxon>
        <taxon>Alphaproteobacteria</taxon>
        <taxon>Rhodospirillales</taxon>
        <taxon>Zavarziniaceae</taxon>
        <taxon>Zavarzinia</taxon>
    </lineage>
</organism>
<dbReference type="GO" id="GO:0016887">
    <property type="term" value="F:ATP hydrolysis activity"/>
    <property type="evidence" value="ECO:0007669"/>
    <property type="project" value="InterPro"/>
</dbReference>
<dbReference type="PANTHER" id="PTHR32182:SF25">
    <property type="entry name" value="SLR1056 PROTEIN"/>
    <property type="match status" value="1"/>
</dbReference>
<dbReference type="PANTHER" id="PTHR32182">
    <property type="entry name" value="DNA REPLICATION AND REPAIR PROTEIN RECF"/>
    <property type="match status" value="1"/>
</dbReference>
<dbReference type="SUPFAM" id="SSF52540">
    <property type="entry name" value="P-loop containing nucleoside triphosphate hydrolases"/>
    <property type="match status" value="1"/>
</dbReference>
<feature type="domain" description="ATPase AAA-type core" evidence="1">
    <location>
        <begin position="207"/>
        <end position="332"/>
    </location>
</feature>